<dbReference type="GO" id="GO:0004674">
    <property type="term" value="F:protein serine/threonine kinase activity"/>
    <property type="evidence" value="ECO:0007669"/>
    <property type="project" value="TreeGrafter"/>
</dbReference>
<dbReference type="AlphaFoldDB" id="A0A975F948"/>
<dbReference type="GO" id="GO:0005829">
    <property type="term" value="C:cytosol"/>
    <property type="evidence" value="ECO:0007669"/>
    <property type="project" value="TreeGrafter"/>
</dbReference>
<feature type="domain" description="HipA-like C-terminal" evidence="4">
    <location>
        <begin position="152"/>
        <end position="378"/>
    </location>
</feature>
<comment type="similarity">
    <text evidence="1">Belongs to the HipA Ser/Thr kinase family.</text>
</comment>
<accession>A0A975F948</accession>
<feature type="domain" description="HipA N-terminal subdomain 1" evidence="5">
    <location>
        <begin position="12"/>
        <end position="112"/>
    </location>
</feature>
<evidence type="ECO:0000313" key="6">
    <source>
        <dbReference type="EMBL" id="QTR53296.1"/>
    </source>
</evidence>
<evidence type="ECO:0000259" key="5">
    <source>
        <dbReference type="Pfam" id="PF13657"/>
    </source>
</evidence>
<dbReference type="Proteomes" id="UP000672009">
    <property type="component" value="Chromosome"/>
</dbReference>
<dbReference type="Gene3D" id="1.10.1070.20">
    <property type="match status" value="1"/>
</dbReference>
<reference evidence="6" key="1">
    <citation type="submission" date="2021-04" db="EMBL/GenBank/DDBJ databases">
        <title>Genomics, taxonomy and metabolism of representatives of sulfur bacteria of the genus Thiothrix: Thiothrix fructosivorans QT, Thiothrix unzii A1T and three new species, Thiothrix subterranea sp. nov., Thiothrix litoralis sp. nov. and 'Candidatus Thiothrix anitrata' sp. nov.</title>
        <authorList>
            <person name="Ravin N.V."/>
            <person name="Smolyakov D."/>
            <person name="Rudenko T.S."/>
            <person name="Mardanov A.V."/>
            <person name="Beletsky A.V."/>
            <person name="Markov N.D."/>
            <person name="Fomenkov A.I."/>
            <person name="Roberts R.J."/>
            <person name="Karnachuk O.V."/>
            <person name="Novikov A."/>
            <person name="Grabovich M.Y."/>
        </authorList>
    </citation>
    <scope>NUCLEOTIDE SEQUENCE</scope>
    <source>
        <strain evidence="6">A1</strain>
    </source>
</reference>
<dbReference type="Pfam" id="PF07804">
    <property type="entry name" value="HipA_C"/>
    <property type="match status" value="1"/>
</dbReference>
<evidence type="ECO:0000259" key="4">
    <source>
        <dbReference type="Pfam" id="PF07804"/>
    </source>
</evidence>
<dbReference type="NCBIfam" id="TIGR03071">
    <property type="entry name" value="couple_hipA"/>
    <property type="match status" value="1"/>
</dbReference>
<sequence length="424" mass="47400">MSKHPQTDQGSLAIFVQGQSCGTLGRSAVRPHTYVFGYHPTTPATHAVSLTMPVMADQYGYQQGIHPIFQMNLPEGELRELLRNRFQKTVQHFDDLALLGIVGHSQIGRIRLAAVGQTPDAMPLQDMQQLRTYSGTEDLFTELLQRYASYSGISGVQPKVLVRDSHTVASVAQPEQFSYRDATHIIKAWNPERFPQLAANEYFCMQAARHAGLETPEVELVAQGQLLVVKRFDLDNKGGYHGFEDFCVLNGLATDDKYVGSYQDIAQRIRQFVSPHLIHEALEQFFLSLTLSCAVQNGDAHLKNFGVLYDDPEGEVRFAPAFDIVSTTPYIPNDTLALLFGGSKAFPNRKALLTFARQFCTINERRANRLLEWVVHGLETTLPALQAYQHANPEFAEIGERMVTVWQNGIAMLTEREQDSSGVA</sequence>
<proteinExistence type="inferred from homology"/>
<dbReference type="PANTHER" id="PTHR37419">
    <property type="entry name" value="SERINE/THREONINE-PROTEIN KINASE TOXIN HIPA"/>
    <property type="match status" value="1"/>
</dbReference>
<evidence type="ECO:0000313" key="7">
    <source>
        <dbReference type="Proteomes" id="UP000672009"/>
    </source>
</evidence>
<evidence type="ECO:0000256" key="1">
    <source>
        <dbReference type="ARBA" id="ARBA00010164"/>
    </source>
</evidence>
<keyword evidence="7" id="KW-1185">Reference proteome</keyword>
<dbReference type="InterPro" id="IPR017508">
    <property type="entry name" value="HipA_N1"/>
</dbReference>
<evidence type="ECO:0000256" key="3">
    <source>
        <dbReference type="ARBA" id="ARBA00022777"/>
    </source>
</evidence>
<keyword evidence="2" id="KW-0808">Transferase</keyword>
<gene>
    <name evidence="6" type="ORF">J9260_16575</name>
</gene>
<dbReference type="Pfam" id="PF13657">
    <property type="entry name" value="Couple_hipA"/>
    <property type="match status" value="1"/>
</dbReference>
<evidence type="ECO:0000256" key="2">
    <source>
        <dbReference type="ARBA" id="ARBA00022679"/>
    </source>
</evidence>
<dbReference type="InterPro" id="IPR012893">
    <property type="entry name" value="HipA-like_C"/>
</dbReference>
<organism evidence="6 7">
    <name type="scientific">Thiothrix unzii</name>
    <dbReference type="NCBI Taxonomy" id="111769"/>
    <lineage>
        <taxon>Bacteria</taxon>
        <taxon>Pseudomonadati</taxon>
        <taxon>Pseudomonadota</taxon>
        <taxon>Gammaproteobacteria</taxon>
        <taxon>Thiotrichales</taxon>
        <taxon>Thiotrichaceae</taxon>
        <taxon>Thiothrix</taxon>
    </lineage>
</organism>
<keyword evidence="3" id="KW-0418">Kinase</keyword>
<dbReference type="RefSeq" id="WP_210218819.1">
    <property type="nucleotide sequence ID" value="NZ_CP072793.1"/>
</dbReference>
<dbReference type="InterPro" id="IPR052028">
    <property type="entry name" value="HipA_Ser/Thr_kinase"/>
</dbReference>
<dbReference type="EMBL" id="CP072793">
    <property type="protein sequence ID" value="QTR53296.1"/>
    <property type="molecule type" value="Genomic_DNA"/>
</dbReference>
<dbReference type="KEGG" id="tun:J9260_16575"/>
<protein>
    <submittedName>
        <fullName evidence="6">Type II toxin-antitoxin system HipA family toxin</fullName>
    </submittedName>
</protein>
<dbReference type="PANTHER" id="PTHR37419:SF1">
    <property type="entry name" value="SERINE_THREONINE-PROTEIN KINASE TOXIN HIPA"/>
    <property type="match status" value="1"/>
</dbReference>
<name>A0A975F948_9GAMM</name>